<evidence type="ECO:0000313" key="3">
    <source>
        <dbReference type="Proteomes" id="UP000293300"/>
    </source>
</evidence>
<keyword evidence="3" id="KW-1185">Reference proteome</keyword>
<dbReference type="AlphaFoldDB" id="A0A4V2L5E8"/>
<dbReference type="EMBL" id="SJPE01000003">
    <property type="protein sequence ID" value="TBX70391.1"/>
    <property type="molecule type" value="Genomic_DNA"/>
</dbReference>
<sequence>MKKILVLTVLSTLLFTSCSSSDSSPAAENDVLMTKSIATYDNGTPITTTYVYSGKKIQKSMSSNGYYEKFYYTGDLLTRIDYFDDSDVWIYKETYDYNSNNQLISYGWIELTNDYGSRELYTHNSDGTISVTKLYGNASVQSNFSDSGTIYLNNGDVSMIDMDSGGMYMYSYDSKNSPFKNITGLDKVNFTDGDPTGVFHNMLTESHDGFPSETMSYNYTYNGQNFPSTREWNEGSHSISVQYFYN</sequence>
<proteinExistence type="predicted"/>
<evidence type="ECO:0008006" key="4">
    <source>
        <dbReference type="Google" id="ProtNLM"/>
    </source>
</evidence>
<gene>
    <name evidence="2" type="ORF">EZL74_04235</name>
</gene>
<feature type="signal peptide" evidence="1">
    <location>
        <begin position="1"/>
        <end position="26"/>
    </location>
</feature>
<dbReference type="Proteomes" id="UP000293300">
    <property type="component" value="Unassembled WGS sequence"/>
</dbReference>
<dbReference type="OrthoDB" id="1444189at2"/>
<organism evidence="2 3">
    <name type="scientific">Flavobacterium silvisoli</name>
    <dbReference type="NCBI Taxonomy" id="2529433"/>
    <lineage>
        <taxon>Bacteria</taxon>
        <taxon>Pseudomonadati</taxon>
        <taxon>Bacteroidota</taxon>
        <taxon>Flavobacteriia</taxon>
        <taxon>Flavobacteriales</taxon>
        <taxon>Flavobacteriaceae</taxon>
        <taxon>Flavobacterium</taxon>
    </lineage>
</organism>
<dbReference type="RefSeq" id="WP_131475352.1">
    <property type="nucleotide sequence ID" value="NZ_SJPE01000003.1"/>
</dbReference>
<feature type="chain" id="PRO_5020690458" description="DUF4595 domain-containing protein" evidence="1">
    <location>
        <begin position="27"/>
        <end position="246"/>
    </location>
</feature>
<protein>
    <recommendedName>
        <fullName evidence="4">DUF4595 domain-containing protein</fullName>
    </recommendedName>
</protein>
<evidence type="ECO:0000256" key="1">
    <source>
        <dbReference type="SAM" id="SignalP"/>
    </source>
</evidence>
<keyword evidence="1" id="KW-0732">Signal</keyword>
<evidence type="ECO:0000313" key="2">
    <source>
        <dbReference type="EMBL" id="TBX70391.1"/>
    </source>
</evidence>
<reference evidence="2 3" key="1">
    <citation type="submission" date="2019-02" db="EMBL/GenBank/DDBJ databases">
        <title>Flavobacterium sp. RD-2-33 isolated from forest soil.</title>
        <authorList>
            <person name="Chaudhary D.K."/>
        </authorList>
    </citation>
    <scope>NUCLEOTIDE SEQUENCE [LARGE SCALE GENOMIC DNA]</scope>
    <source>
        <strain evidence="2 3">RD-2-33</strain>
    </source>
</reference>
<name>A0A4V2L5E8_9FLAO</name>
<dbReference type="PROSITE" id="PS51257">
    <property type="entry name" value="PROKAR_LIPOPROTEIN"/>
    <property type="match status" value="1"/>
</dbReference>
<accession>A0A4V2L5E8</accession>
<comment type="caution">
    <text evidence="2">The sequence shown here is derived from an EMBL/GenBank/DDBJ whole genome shotgun (WGS) entry which is preliminary data.</text>
</comment>